<protein>
    <submittedName>
        <fullName evidence="2">F-box containing protein</fullName>
    </submittedName>
</protein>
<keyword evidence="1" id="KW-0175">Coiled coil</keyword>
<feature type="coiled-coil region" evidence="1">
    <location>
        <begin position="62"/>
        <end position="89"/>
    </location>
</feature>
<reference evidence="2" key="1">
    <citation type="submission" date="2023-07" db="EMBL/GenBank/DDBJ databases">
        <authorList>
            <person name="Xia Y."/>
        </authorList>
    </citation>
    <scope>NUCLEOTIDE SEQUENCE</scope>
    <source>
        <strain evidence="2">E</strain>
    </source>
</reference>
<dbReference type="EMBL" id="OR343189">
    <property type="protein sequence ID" value="WNL50180.1"/>
    <property type="molecule type" value="Genomic_DNA"/>
</dbReference>
<proteinExistence type="predicted"/>
<sequence length="125" mass="15333">MNLEEFPQEILVRIYEYSSRFPKDHRNWCFVSRLFYGVAKRNSHDNLTRFCFHLNKRNKKLKKQKDEQLRKFLDEKRDLSNRLQKKTVENTSLRNLAEAKDKEVDDMKRASEFSGGYQRINFRYY</sequence>
<accession>A0AA96EKR5</accession>
<name>A0AA96EKR5_9VIRU</name>
<evidence type="ECO:0000313" key="2">
    <source>
        <dbReference type="EMBL" id="WNL50180.1"/>
    </source>
</evidence>
<organism evidence="2">
    <name type="scientific">Marseillevirus sp</name>
    <dbReference type="NCBI Taxonomy" id="2809551"/>
    <lineage>
        <taxon>Viruses</taxon>
        <taxon>Varidnaviria</taxon>
        <taxon>Bamfordvirae</taxon>
        <taxon>Nucleocytoviricota</taxon>
        <taxon>Megaviricetes</taxon>
        <taxon>Pimascovirales</taxon>
        <taxon>Pimascovirales incertae sedis</taxon>
        <taxon>Marseilleviridae</taxon>
        <taxon>Marseillevirus</taxon>
    </lineage>
</organism>
<gene>
    <name evidence="2" type="ORF">MarDSR_141</name>
</gene>
<evidence type="ECO:0000256" key="1">
    <source>
        <dbReference type="SAM" id="Coils"/>
    </source>
</evidence>